<dbReference type="GO" id="GO:0005886">
    <property type="term" value="C:plasma membrane"/>
    <property type="evidence" value="ECO:0007669"/>
    <property type="project" value="UniProtKB-SubCell"/>
</dbReference>
<keyword evidence="3" id="KW-1003">Cell membrane</keyword>
<dbReference type="Pfam" id="PF02653">
    <property type="entry name" value="BPD_transp_2"/>
    <property type="match status" value="1"/>
</dbReference>
<feature type="transmembrane region" description="Helical" evidence="9">
    <location>
        <begin position="73"/>
        <end position="100"/>
    </location>
</feature>
<gene>
    <name evidence="10" type="ORF">NDI54_16850</name>
</gene>
<keyword evidence="2" id="KW-0813">Transport</keyword>
<feature type="transmembrane region" description="Helical" evidence="9">
    <location>
        <begin position="213"/>
        <end position="235"/>
    </location>
</feature>
<dbReference type="Proteomes" id="UP001253439">
    <property type="component" value="Unassembled WGS sequence"/>
</dbReference>
<protein>
    <submittedName>
        <fullName evidence="10">Branched-chain amino acid ABC transporter permease</fullName>
    </submittedName>
</protein>
<sequence>MSIDGIVGFLFIALSVASLYLLVAVGLSIVFGSLKYVNMAHGVLYLAGAYIGLLIASSEQYGGLLSDAGQIGLGWGFIPALILTPVIIFVLGIVMERFLAKPFYERDLLEQLLVTFGVLIAAQEFVAIIFGRTGTIYPRPEWLTGAISLPVIGTPPGMSAASTIRVLVVALTFVLILAIFAFFRYTDYGLAVRAGTEDSEMAEMLGIRVGRPFLLIFAVGSAYAGLAGVLGGSLFNVTSGIGMEIIIPSLVIVIMGGVGSLRGTVVGALLAGLFFATATELMPSMTRASIYLLAIVVLSLRPNGIFPSTEVGQ</sequence>
<keyword evidence="6 9" id="KW-1133">Transmembrane helix</keyword>
<proteinExistence type="inferred from homology"/>
<dbReference type="InterPro" id="IPR001851">
    <property type="entry name" value="ABC_transp_permease"/>
</dbReference>
<dbReference type="RefSeq" id="WP_310897626.1">
    <property type="nucleotide sequence ID" value="NZ_JAMQOM010000009.1"/>
</dbReference>
<dbReference type="CDD" id="cd06582">
    <property type="entry name" value="TM_PBP1_LivH_like"/>
    <property type="match status" value="1"/>
</dbReference>
<evidence type="ECO:0000256" key="7">
    <source>
        <dbReference type="ARBA" id="ARBA00023136"/>
    </source>
</evidence>
<feature type="transmembrane region" description="Helical" evidence="9">
    <location>
        <begin position="6"/>
        <end position="31"/>
    </location>
</feature>
<comment type="similarity">
    <text evidence="8">Belongs to the binding-protein-dependent transport system permease family. LivHM subfamily.</text>
</comment>
<dbReference type="PANTHER" id="PTHR11795">
    <property type="entry name" value="BRANCHED-CHAIN AMINO ACID TRANSPORT SYSTEM PERMEASE PROTEIN LIVH"/>
    <property type="match status" value="1"/>
</dbReference>
<evidence type="ECO:0000313" key="10">
    <source>
        <dbReference type="EMBL" id="MDS0223016.1"/>
    </source>
</evidence>
<keyword evidence="5" id="KW-0029">Amino-acid transport</keyword>
<reference evidence="10 11" key="1">
    <citation type="submission" date="2022-06" db="EMBL/GenBank/DDBJ databases">
        <title>Haloarcula sp. a new haloarchaeum isolate from saline soil.</title>
        <authorList>
            <person name="Strakova D."/>
            <person name="Galisteo C."/>
            <person name="Sanchez-Porro C."/>
            <person name="Ventosa A."/>
        </authorList>
    </citation>
    <scope>NUCLEOTIDE SEQUENCE [LARGE SCALE GENOMIC DNA]</scope>
    <source>
        <strain evidence="10 11">S1AR25-5A</strain>
    </source>
</reference>
<evidence type="ECO:0000256" key="4">
    <source>
        <dbReference type="ARBA" id="ARBA00022692"/>
    </source>
</evidence>
<keyword evidence="11" id="KW-1185">Reference proteome</keyword>
<keyword evidence="7 9" id="KW-0472">Membrane</keyword>
<dbReference type="GO" id="GO:0006865">
    <property type="term" value="P:amino acid transport"/>
    <property type="evidence" value="ECO:0007669"/>
    <property type="project" value="UniProtKB-KW"/>
</dbReference>
<feature type="transmembrane region" description="Helical" evidence="9">
    <location>
        <begin position="112"/>
        <end position="131"/>
    </location>
</feature>
<evidence type="ECO:0000256" key="9">
    <source>
        <dbReference type="SAM" id="Phobius"/>
    </source>
</evidence>
<dbReference type="EMBL" id="JAMQOM010000009">
    <property type="protein sequence ID" value="MDS0223016.1"/>
    <property type="molecule type" value="Genomic_DNA"/>
</dbReference>
<feature type="transmembrane region" description="Helical" evidence="9">
    <location>
        <begin position="43"/>
        <end position="61"/>
    </location>
</feature>
<name>A0AAE4EZI6_9EURY</name>
<comment type="caution">
    <text evidence="10">The sequence shown here is derived from an EMBL/GenBank/DDBJ whole genome shotgun (WGS) entry which is preliminary data.</text>
</comment>
<feature type="transmembrane region" description="Helical" evidence="9">
    <location>
        <begin position="247"/>
        <end position="276"/>
    </location>
</feature>
<evidence type="ECO:0000313" key="11">
    <source>
        <dbReference type="Proteomes" id="UP001253439"/>
    </source>
</evidence>
<evidence type="ECO:0000256" key="3">
    <source>
        <dbReference type="ARBA" id="ARBA00022475"/>
    </source>
</evidence>
<evidence type="ECO:0000256" key="1">
    <source>
        <dbReference type="ARBA" id="ARBA00004651"/>
    </source>
</evidence>
<dbReference type="InterPro" id="IPR052157">
    <property type="entry name" value="BCAA_transport_permease"/>
</dbReference>
<keyword evidence="4 9" id="KW-0812">Transmembrane</keyword>
<dbReference type="GO" id="GO:0022857">
    <property type="term" value="F:transmembrane transporter activity"/>
    <property type="evidence" value="ECO:0007669"/>
    <property type="project" value="InterPro"/>
</dbReference>
<accession>A0AAE4EZI6</accession>
<evidence type="ECO:0000256" key="2">
    <source>
        <dbReference type="ARBA" id="ARBA00022448"/>
    </source>
</evidence>
<evidence type="ECO:0000256" key="8">
    <source>
        <dbReference type="ARBA" id="ARBA00037998"/>
    </source>
</evidence>
<evidence type="ECO:0000256" key="6">
    <source>
        <dbReference type="ARBA" id="ARBA00022989"/>
    </source>
</evidence>
<comment type="subcellular location">
    <subcellularLocation>
        <location evidence="1">Cell membrane</location>
        <topology evidence="1">Multi-pass membrane protein</topology>
    </subcellularLocation>
</comment>
<feature type="transmembrane region" description="Helical" evidence="9">
    <location>
        <begin position="164"/>
        <end position="183"/>
    </location>
</feature>
<dbReference type="AlphaFoldDB" id="A0AAE4EZI6"/>
<evidence type="ECO:0000256" key="5">
    <source>
        <dbReference type="ARBA" id="ARBA00022970"/>
    </source>
</evidence>
<feature type="transmembrane region" description="Helical" evidence="9">
    <location>
        <begin position="288"/>
        <end position="306"/>
    </location>
</feature>
<organism evidence="10 11">
    <name type="scientific">Haloarcula terrestris</name>
    <dbReference type="NCBI Taxonomy" id="2950533"/>
    <lineage>
        <taxon>Archaea</taxon>
        <taxon>Methanobacteriati</taxon>
        <taxon>Methanobacteriota</taxon>
        <taxon>Stenosarchaea group</taxon>
        <taxon>Halobacteria</taxon>
        <taxon>Halobacteriales</taxon>
        <taxon>Haloarculaceae</taxon>
        <taxon>Haloarcula</taxon>
    </lineage>
</organism>
<dbReference type="PANTHER" id="PTHR11795:SF442">
    <property type="entry name" value="ABC TRANSPORTER ATP-BINDING PROTEIN"/>
    <property type="match status" value="1"/>
</dbReference>